<keyword evidence="3" id="KW-1185">Reference proteome</keyword>
<dbReference type="SUPFAM" id="SSF56112">
    <property type="entry name" value="Protein kinase-like (PK-like)"/>
    <property type="match status" value="1"/>
</dbReference>
<dbReference type="AlphaFoldDB" id="A0A9P1CCK3"/>
<name>A0A9P1CCK3_9DINO</name>
<evidence type="ECO:0000313" key="1">
    <source>
        <dbReference type="EMBL" id="CAI3989139.1"/>
    </source>
</evidence>
<dbReference type="EMBL" id="CAMXCT030001336">
    <property type="protein sequence ID" value="CAL4776451.1"/>
    <property type="molecule type" value="Genomic_DNA"/>
</dbReference>
<comment type="caution">
    <text evidence="1">The sequence shown here is derived from an EMBL/GenBank/DDBJ whole genome shotgun (WGS) entry which is preliminary data.</text>
</comment>
<dbReference type="InterPro" id="IPR011009">
    <property type="entry name" value="Kinase-like_dom_sf"/>
</dbReference>
<accession>A0A9P1CCK3</accession>
<evidence type="ECO:0000313" key="3">
    <source>
        <dbReference type="Proteomes" id="UP001152797"/>
    </source>
</evidence>
<dbReference type="InterPro" id="IPR027417">
    <property type="entry name" value="P-loop_NTPase"/>
</dbReference>
<keyword evidence="2" id="KW-0418">Kinase</keyword>
<keyword evidence="2" id="KW-0723">Serine/threonine-protein kinase</keyword>
<evidence type="ECO:0000313" key="2">
    <source>
        <dbReference type="EMBL" id="CAL4776451.1"/>
    </source>
</evidence>
<keyword evidence="2" id="KW-0808">Transferase</keyword>
<dbReference type="GO" id="GO:0004674">
    <property type="term" value="F:protein serine/threonine kinase activity"/>
    <property type="evidence" value="ECO:0007669"/>
    <property type="project" value="UniProtKB-KW"/>
</dbReference>
<reference evidence="2 3" key="2">
    <citation type="submission" date="2024-05" db="EMBL/GenBank/DDBJ databases">
        <authorList>
            <person name="Chen Y."/>
            <person name="Shah S."/>
            <person name="Dougan E. K."/>
            <person name="Thang M."/>
            <person name="Chan C."/>
        </authorList>
    </citation>
    <scope>NUCLEOTIDE SEQUENCE [LARGE SCALE GENOMIC DNA]</scope>
</reference>
<dbReference type="Proteomes" id="UP001152797">
    <property type="component" value="Unassembled WGS sequence"/>
</dbReference>
<gene>
    <name evidence="1" type="ORF">C1SCF055_LOCUS16233</name>
</gene>
<dbReference type="EMBL" id="CAMXCT010001336">
    <property type="protein sequence ID" value="CAI3989139.1"/>
    <property type="molecule type" value="Genomic_DNA"/>
</dbReference>
<organism evidence="1">
    <name type="scientific">Cladocopium goreaui</name>
    <dbReference type="NCBI Taxonomy" id="2562237"/>
    <lineage>
        <taxon>Eukaryota</taxon>
        <taxon>Sar</taxon>
        <taxon>Alveolata</taxon>
        <taxon>Dinophyceae</taxon>
        <taxon>Suessiales</taxon>
        <taxon>Symbiodiniaceae</taxon>
        <taxon>Cladocopium</taxon>
    </lineage>
</organism>
<protein>
    <submittedName>
        <fullName evidence="2">Non-specific serine/threonine protein kinase</fullName>
    </submittedName>
</protein>
<reference evidence="1" key="1">
    <citation type="submission" date="2022-10" db="EMBL/GenBank/DDBJ databases">
        <authorList>
            <person name="Chen Y."/>
            <person name="Dougan E. K."/>
            <person name="Chan C."/>
            <person name="Rhodes N."/>
            <person name="Thang M."/>
        </authorList>
    </citation>
    <scope>NUCLEOTIDE SEQUENCE</scope>
</reference>
<dbReference type="OrthoDB" id="436576at2759"/>
<dbReference type="Gene3D" id="1.10.510.10">
    <property type="entry name" value="Transferase(Phosphotransferase) domain 1"/>
    <property type="match status" value="1"/>
</dbReference>
<dbReference type="EMBL" id="CAMXCT020001336">
    <property type="protein sequence ID" value="CAL1142514.1"/>
    <property type="molecule type" value="Genomic_DNA"/>
</dbReference>
<proteinExistence type="predicted"/>
<sequence>MKTTRGFVQVAPEAMTAELSLKDLQEAAVAGFKPAATDEDAMTSVQTEESAKLEILGDINLVSEEQKESLMQLKEPQKYSTMKLKMVNLSFSGASVFFFTPYRVDGTPMPASVMKFDQKECIEEEMAKTEKYRSLFGSTTPSVKDYILVDSAEPCSIMQIDLCGGVFGLPEFAKAPPVQTMASILEQELDQPTHSVEIIPIINEALERRMFHFTMSERKIKTMSLAESYKLVRFVGHGILNRAKEGAKRGAKSPALAAGFQKPVEIDELDPEGKFVMELCGRKQTVRDLFQQFSDMEKTLIDSLQRKVVVGLAHNDLHGGNLLVDSQGLVWLIDFATVKQDQHVLMDLTKFLSACTFMYLQEKVNEKHIQSLAKMMAVTPDATTDLPLAFLNDAQDDPLAIFFFRIISRLRYCMCIYESGPGSPENDGLPFAVALFSWSTRMLSYSEPSLYQKTRALYWSIAGLQRILWAIGHDVGPVAAKWIEEKRELWEGQKGRRLSSSVATDKQAVAAYSFELELPTYLSQAGASEGWATDILTREKVNVMESSVPLTMKFDGRLDSRRHQLVDKAKTLFDNLTPILKSFAPCLFDIDLFCGRTLIVGDAGSGKSVLTKQIFAALAQNQVRAVQALADLPKVKDEEGRVVPPKLDVAFLPVRVPLVDWSRQLEKNPDNLDVLEADVVSDLLSCWLAQKYGEDSNLMMLVQDIRNISLADEESDASMGLVLLLDGLDEASSRPALVHCA</sequence>
<dbReference type="Gene3D" id="3.40.50.300">
    <property type="entry name" value="P-loop containing nucleotide triphosphate hydrolases"/>
    <property type="match status" value="1"/>
</dbReference>